<dbReference type="InterPro" id="IPR050923">
    <property type="entry name" value="Cell_Proc_Reg/RNA_Proc"/>
</dbReference>
<dbReference type="AlphaFoldDB" id="A0A0L7KZJ9"/>
<proteinExistence type="predicted"/>
<dbReference type="Gene3D" id="2.60.200.20">
    <property type="match status" value="1"/>
</dbReference>
<evidence type="ECO:0000259" key="3">
    <source>
        <dbReference type="PROSITE" id="PS50006"/>
    </source>
</evidence>
<feature type="compositionally biased region" description="Basic and acidic residues" evidence="2">
    <location>
        <begin position="35"/>
        <end position="58"/>
    </location>
</feature>
<dbReference type="InterPro" id="IPR008984">
    <property type="entry name" value="SMAD_FHA_dom_sf"/>
</dbReference>
<dbReference type="PANTHER" id="PTHR23308">
    <property type="entry name" value="NUCLEAR INHIBITOR OF PROTEIN PHOSPHATASE-1"/>
    <property type="match status" value="1"/>
</dbReference>
<feature type="domain" description="FHA" evidence="3">
    <location>
        <begin position="95"/>
        <end position="133"/>
    </location>
</feature>
<accession>A0A0L7KZJ9</accession>
<gene>
    <name evidence="4" type="ORF">OBRU01_18434</name>
</gene>
<sequence>MADEGTNSSPVQEVKDEPFKKPVLIGRIGKLPKKATKEPIKAPEEKTPEAPIEPKETALKSSSGSFVIPQVSSKELSALVPYKEPKWSGLCPDGKHHCVLQYKALAQADEPTSGWYLYDLGSTHGTYLNKDKLKVSHYTRVRVGHQIKFGNSTRTYILTGPDFDCEGESELTVTEIKQRAELMRLERDRLIQEAKEQRERDKLEEEKKRSEQGIDWGMESRRRKERDWSADDYYDSDDDNYLDRTGQSRRWNTRAAAGQRQVEESGRGHRRSGPVHRELECTHYEYEETGGYKGMKPFTKTDAFRAMNVGFALDEGLPSPDDTLVVTDEDKRPWREYNLTIFSN</sequence>
<keyword evidence="1" id="KW-0175">Coiled coil</keyword>
<dbReference type="InterPro" id="IPR000253">
    <property type="entry name" value="FHA_dom"/>
</dbReference>
<dbReference type="EMBL" id="JTDY01004210">
    <property type="protein sequence ID" value="KOB68454.1"/>
    <property type="molecule type" value="Genomic_DNA"/>
</dbReference>
<comment type="caution">
    <text evidence="4">The sequence shown here is derived from an EMBL/GenBank/DDBJ whole genome shotgun (WGS) entry which is preliminary data.</text>
</comment>
<dbReference type="Proteomes" id="UP000037510">
    <property type="component" value="Unassembled WGS sequence"/>
</dbReference>
<dbReference type="SUPFAM" id="SSF49879">
    <property type="entry name" value="SMAD/FHA domain"/>
    <property type="match status" value="1"/>
</dbReference>
<feature type="coiled-coil region" evidence="1">
    <location>
        <begin position="173"/>
        <end position="213"/>
    </location>
</feature>
<feature type="region of interest" description="Disordered" evidence="2">
    <location>
        <begin position="244"/>
        <end position="276"/>
    </location>
</feature>
<dbReference type="Pfam" id="PF00498">
    <property type="entry name" value="FHA"/>
    <property type="match status" value="1"/>
</dbReference>
<dbReference type="STRING" id="104452.A0A0L7KZJ9"/>
<organism evidence="4 5">
    <name type="scientific">Operophtera brumata</name>
    <name type="common">Winter moth</name>
    <name type="synonym">Phalaena brumata</name>
    <dbReference type="NCBI Taxonomy" id="104452"/>
    <lineage>
        <taxon>Eukaryota</taxon>
        <taxon>Metazoa</taxon>
        <taxon>Ecdysozoa</taxon>
        <taxon>Arthropoda</taxon>
        <taxon>Hexapoda</taxon>
        <taxon>Insecta</taxon>
        <taxon>Pterygota</taxon>
        <taxon>Neoptera</taxon>
        <taxon>Endopterygota</taxon>
        <taxon>Lepidoptera</taxon>
        <taxon>Glossata</taxon>
        <taxon>Ditrysia</taxon>
        <taxon>Geometroidea</taxon>
        <taxon>Geometridae</taxon>
        <taxon>Larentiinae</taxon>
        <taxon>Operophtera</taxon>
    </lineage>
</organism>
<name>A0A0L7KZJ9_OPEBR</name>
<feature type="region of interest" description="Disordered" evidence="2">
    <location>
        <begin position="31"/>
        <end position="61"/>
    </location>
</feature>
<evidence type="ECO:0000256" key="2">
    <source>
        <dbReference type="SAM" id="MobiDB-lite"/>
    </source>
</evidence>
<reference evidence="4 5" key="1">
    <citation type="journal article" date="2015" name="Genome Biol. Evol.">
        <title>The genome of winter moth (Operophtera brumata) provides a genomic perspective on sexual dimorphism and phenology.</title>
        <authorList>
            <person name="Derks M.F."/>
            <person name="Smit S."/>
            <person name="Salis L."/>
            <person name="Schijlen E."/>
            <person name="Bossers A."/>
            <person name="Mateman C."/>
            <person name="Pijl A.S."/>
            <person name="de Ridder D."/>
            <person name="Groenen M.A."/>
            <person name="Visser M.E."/>
            <person name="Megens H.J."/>
        </authorList>
    </citation>
    <scope>NUCLEOTIDE SEQUENCE [LARGE SCALE GENOMIC DNA]</scope>
    <source>
        <strain evidence="4">WM2013NL</strain>
        <tissue evidence="4">Head and thorax</tissue>
    </source>
</reference>
<evidence type="ECO:0000313" key="5">
    <source>
        <dbReference type="Proteomes" id="UP000037510"/>
    </source>
</evidence>
<evidence type="ECO:0000313" key="4">
    <source>
        <dbReference type="EMBL" id="KOB68454.1"/>
    </source>
</evidence>
<keyword evidence="5" id="KW-1185">Reference proteome</keyword>
<evidence type="ECO:0000256" key="1">
    <source>
        <dbReference type="SAM" id="Coils"/>
    </source>
</evidence>
<dbReference type="PROSITE" id="PS50006">
    <property type="entry name" value="FHA_DOMAIN"/>
    <property type="match status" value="1"/>
</dbReference>
<protein>
    <submittedName>
        <fullName evidence="4">Putative smad nuclear interacting protein</fullName>
    </submittedName>
</protein>